<dbReference type="Gene3D" id="3.90.600.10">
    <property type="entry name" value="Phosphoribosylglycinamide synthetase, C-terminal domain"/>
    <property type="match status" value="1"/>
</dbReference>
<dbReference type="PANTHER" id="PTHR43472:SF1">
    <property type="entry name" value="PHOSPHORIBOSYLAMINE--GLYCINE LIGASE, CHLOROPLASTIC"/>
    <property type="match status" value="1"/>
</dbReference>
<dbReference type="InterPro" id="IPR000115">
    <property type="entry name" value="PRibGlycinamide_synth"/>
</dbReference>
<comment type="caution">
    <text evidence="6">The sequence shown here is derived from an EMBL/GenBank/DDBJ whole genome shotgun (WGS) entry which is preliminary data.</text>
</comment>
<keyword evidence="7" id="KW-1185">Reference proteome</keyword>
<evidence type="ECO:0000313" key="6">
    <source>
        <dbReference type="EMBL" id="KAL3421711.1"/>
    </source>
</evidence>
<dbReference type="GO" id="GO:0016874">
    <property type="term" value="F:ligase activity"/>
    <property type="evidence" value="ECO:0007669"/>
    <property type="project" value="UniProtKB-KW"/>
</dbReference>
<evidence type="ECO:0000256" key="2">
    <source>
        <dbReference type="ARBA" id="ARBA00022741"/>
    </source>
</evidence>
<feature type="domain" description="Phosphoribosylglycinamide synthetase N-terminal" evidence="5">
    <location>
        <begin position="100"/>
        <end position="202"/>
    </location>
</feature>
<dbReference type="InterPro" id="IPR016185">
    <property type="entry name" value="PreATP-grasp_dom_sf"/>
</dbReference>
<dbReference type="Gene3D" id="3.40.50.20">
    <property type="match status" value="1"/>
</dbReference>
<proteinExistence type="predicted"/>
<organism evidence="6 7">
    <name type="scientific">Phlyctema vagabunda</name>
    <dbReference type="NCBI Taxonomy" id="108571"/>
    <lineage>
        <taxon>Eukaryota</taxon>
        <taxon>Fungi</taxon>
        <taxon>Dikarya</taxon>
        <taxon>Ascomycota</taxon>
        <taxon>Pezizomycotina</taxon>
        <taxon>Leotiomycetes</taxon>
        <taxon>Helotiales</taxon>
        <taxon>Dermateaceae</taxon>
        <taxon>Phlyctema</taxon>
    </lineage>
</organism>
<dbReference type="SUPFAM" id="SSF52440">
    <property type="entry name" value="PreATP-grasp domain"/>
    <property type="match status" value="1"/>
</dbReference>
<evidence type="ECO:0000259" key="5">
    <source>
        <dbReference type="Pfam" id="PF02844"/>
    </source>
</evidence>
<protein>
    <submittedName>
        <fullName evidence="6">Phosphoribosylamine-glycine ligase</fullName>
    </submittedName>
</protein>
<gene>
    <name evidence="6" type="ORF">PVAG01_05867</name>
</gene>
<dbReference type="SUPFAM" id="SSF56059">
    <property type="entry name" value="Glutathione synthetase ATP-binding domain-like"/>
    <property type="match status" value="1"/>
</dbReference>
<dbReference type="InterPro" id="IPR020561">
    <property type="entry name" value="PRibGlycinamid_synth_ATP-grasp"/>
</dbReference>
<dbReference type="InterPro" id="IPR037123">
    <property type="entry name" value="PRibGlycinamide_synth_C_sf"/>
</dbReference>
<keyword evidence="1 6" id="KW-0436">Ligase</keyword>
<dbReference type="Pfam" id="PF01071">
    <property type="entry name" value="GARS_A"/>
    <property type="match status" value="1"/>
</dbReference>
<evidence type="ECO:0000313" key="7">
    <source>
        <dbReference type="Proteomes" id="UP001629113"/>
    </source>
</evidence>
<name>A0ABR4PEG4_9HELO</name>
<accession>A0ABR4PEG4</accession>
<evidence type="ECO:0000259" key="4">
    <source>
        <dbReference type="Pfam" id="PF01071"/>
    </source>
</evidence>
<sequence length="589" mass="65213">MPFGTRSRPRRSGAHLLPHNILIIFPRPSACCGSFCRVTHPPSQLNRGAVNTGALDSATICAGLTVAQILSEVYPSFYSHTSTQRQALLLQRPHATMPLRILVIGSGAMESALIWKLATGRQVDRIIVITGNAGTATLNSSKVANVDHIKCNDIPAILQLVEILRINLVIPGASVPVDTGLESYFHKMNIACFAPTKAAAQIRSSRSYAKEFILRYNIPAIQIRTFYDFDMAVDYIGSWQPRRKLAITASTMHGVEVTITKRPAEAIQELREFRKRYPGVTKGSIIVKEHVEGVELCVLVISDEEGYKAFPPVQICSGGAGCYSPCEVLTIKGQAAIDSQIIQRTLEGLKSDGTSFRGFLTLTILVAPDGPRLKSFTTPHPELVIATMISLLESQVDLSAIILNCCNRRIQCSPISLIRRYTCSVVLSTKMRRTRNTIQTKDIPSELQDLTPMGGDLSAGFYCEEDSRHVLFFHHHTKFLFNQQKNPPNASPSERTTIQCIPLVNTERVMVVTAVARTLERAVRTAEDAVSMVEFRGLSYDKGLGARALEMEQSIISNRQRLKMALLEAKRSDNKDIAEERISDFQWFG</sequence>
<reference evidence="6 7" key="1">
    <citation type="submission" date="2024-06" db="EMBL/GenBank/DDBJ databases">
        <title>Complete genome of Phlyctema vagabunda strain 19-DSS-EL-015.</title>
        <authorList>
            <person name="Fiorenzani C."/>
        </authorList>
    </citation>
    <scope>NUCLEOTIDE SEQUENCE [LARGE SCALE GENOMIC DNA]</scope>
    <source>
        <strain evidence="6 7">19-DSS-EL-015</strain>
    </source>
</reference>
<dbReference type="Pfam" id="PF02844">
    <property type="entry name" value="GARS_N"/>
    <property type="match status" value="1"/>
</dbReference>
<dbReference type="Proteomes" id="UP001629113">
    <property type="component" value="Unassembled WGS sequence"/>
</dbReference>
<evidence type="ECO:0000256" key="1">
    <source>
        <dbReference type="ARBA" id="ARBA00022598"/>
    </source>
</evidence>
<dbReference type="EMBL" id="JBFCZG010000005">
    <property type="protein sequence ID" value="KAL3421711.1"/>
    <property type="molecule type" value="Genomic_DNA"/>
</dbReference>
<keyword evidence="2" id="KW-0547">Nucleotide-binding</keyword>
<dbReference type="Gene3D" id="3.30.470.20">
    <property type="entry name" value="ATP-grasp fold, B domain"/>
    <property type="match status" value="1"/>
</dbReference>
<dbReference type="InterPro" id="IPR020562">
    <property type="entry name" value="PRibGlycinamide_synth_N"/>
</dbReference>
<feature type="domain" description="Phosphoribosylglycinamide synthetase ATP-grasp (A)" evidence="4">
    <location>
        <begin position="204"/>
        <end position="376"/>
    </location>
</feature>
<evidence type="ECO:0000256" key="3">
    <source>
        <dbReference type="ARBA" id="ARBA00022840"/>
    </source>
</evidence>
<dbReference type="SMART" id="SM01209">
    <property type="entry name" value="GARS_A"/>
    <property type="match status" value="1"/>
</dbReference>
<keyword evidence="3" id="KW-0067">ATP-binding</keyword>
<dbReference type="PANTHER" id="PTHR43472">
    <property type="entry name" value="PHOSPHORIBOSYLAMINE--GLYCINE LIGASE"/>
    <property type="match status" value="1"/>
</dbReference>